<evidence type="ECO:0008006" key="4">
    <source>
        <dbReference type="Google" id="ProtNLM"/>
    </source>
</evidence>
<dbReference type="RefSeq" id="WP_053767824.1">
    <property type="nucleotide sequence ID" value="NZ_LHCI01000106.1"/>
</dbReference>
<dbReference type="Proteomes" id="UP000037685">
    <property type="component" value="Unassembled WGS sequence"/>
</dbReference>
<feature type="signal peptide" evidence="1">
    <location>
        <begin position="1"/>
        <end position="21"/>
    </location>
</feature>
<name>A0A0M9AE70_THEAQ</name>
<evidence type="ECO:0000313" key="2">
    <source>
        <dbReference type="EMBL" id="KOX90217.1"/>
    </source>
</evidence>
<dbReference type="AlphaFoldDB" id="A0A0M9AE70"/>
<keyword evidence="1" id="KW-0732">Signal</keyword>
<comment type="caution">
    <text evidence="2">The sequence shown here is derived from an EMBL/GenBank/DDBJ whole genome shotgun (WGS) entry which is preliminary data.</text>
</comment>
<gene>
    <name evidence="2" type="ORF">BVI061214_01406</name>
</gene>
<sequence>MRRGTLVLGLLLALTACSVTVTVPLPPQEVKVPVASDTMGLIVYPADPPPFPSPGSALKNVVVRGTLEANQKLGLTLDLYARTTDPKNDGNCIALRDFATTYAYACPPGPEDGPIGRATFNGTASASLQLQGEKLTQGLQQGRIWLGVMVQGLPAGQVALIFKNLVATVTLGL</sequence>
<reference evidence="2 3" key="1">
    <citation type="submission" date="2015-07" db="EMBL/GenBank/DDBJ databases">
        <authorList>
            <person name="Noorani M."/>
        </authorList>
    </citation>
    <scope>NUCLEOTIDE SEQUENCE [LARGE SCALE GENOMIC DNA]</scope>
    <source>
        <strain evidence="3">ATCC 25104 / DSM 625 / JCM 10724 / NBRC 103206 / NCIMB 11243 / YT-1</strain>
    </source>
</reference>
<evidence type="ECO:0000256" key="1">
    <source>
        <dbReference type="SAM" id="SignalP"/>
    </source>
</evidence>
<evidence type="ECO:0000313" key="3">
    <source>
        <dbReference type="Proteomes" id="UP000037685"/>
    </source>
</evidence>
<dbReference type="PATRIC" id="fig|271.14.peg.1482"/>
<feature type="chain" id="PRO_5005831124" description="Lipoprotein" evidence="1">
    <location>
        <begin position="22"/>
        <end position="173"/>
    </location>
</feature>
<accession>A0A0M9AE70</accession>
<proteinExistence type="predicted"/>
<organism evidence="2 3">
    <name type="scientific">Thermus aquaticus</name>
    <dbReference type="NCBI Taxonomy" id="271"/>
    <lineage>
        <taxon>Bacteria</taxon>
        <taxon>Thermotogati</taxon>
        <taxon>Deinococcota</taxon>
        <taxon>Deinococci</taxon>
        <taxon>Thermales</taxon>
        <taxon>Thermaceae</taxon>
        <taxon>Thermus</taxon>
    </lineage>
</organism>
<dbReference type="PROSITE" id="PS51257">
    <property type="entry name" value="PROKAR_LIPOPROTEIN"/>
    <property type="match status" value="1"/>
</dbReference>
<dbReference type="EMBL" id="LHCI01000106">
    <property type="protein sequence ID" value="KOX90217.1"/>
    <property type="molecule type" value="Genomic_DNA"/>
</dbReference>
<protein>
    <recommendedName>
        <fullName evidence="4">Lipoprotein</fullName>
    </recommendedName>
</protein>